<dbReference type="STRING" id="1176587.A8C56_08990"/>
<dbReference type="Pfam" id="PF00440">
    <property type="entry name" value="TetR_N"/>
    <property type="match status" value="1"/>
</dbReference>
<dbReference type="GO" id="GO:0000976">
    <property type="term" value="F:transcription cis-regulatory region binding"/>
    <property type="evidence" value="ECO:0007669"/>
    <property type="project" value="TreeGrafter"/>
</dbReference>
<dbReference type="AlphaFoldDB" id="A0A1A9I0E6"/>
<proteinExistence type="predicted"/>
<dbReference type="EMBL" id="CP015772">
    <property type="protein sequence ID" value="ANH81096.1"/>
    <property type="molecule type" value="Genomic_DNA"/>
</dbReference>
<accession>A0A1A9I0E6</accession>
<dbReference type="KEGG" id="nia:A8C56_08990"/>
<dbReference type="SUPFAM" id="SSF46689">
    <property type="entry name" value="Homeodomain-like"/>
    <property type="match status" value="1"/>
</dbReference>
<dbReference type="PANTHER" id="PTHR30055:SF234">
    <property type="entry name" value="HTH-TYPE TRANSCRIPTIONAL REGULATOR BETI"/>
    <property type="match status" value="1"/>
</dbReference>
<evidence type="ECO:0000313" key="7">
    <source>
        <dbReference type="Proteomes" id="UP000077667"/>
    </source>
</evidence>
<reference evidence="6 7" key="1">
    <citation type="submission" date="2016-05" db="EMBL/GenBank/DDBJ databases">
        <title>Niabella ginsenosidivorans BS26 whole genome sequencing.</title>
        <authorList>
            <person name="Im W.T."/>
            <person name="Siddiqi M.Z."/>
        </authorList>
    </citation>
    <scope>NUCLEOTIDE SEQUENCE [LARGE SCALE GENOMIC DNA]</scope>
    <source>
        <strain evidence="6 7">BS26</strain>
    </source>
</reference>
<evidence type="ECO:0000256" key="2">
    <source>
        <dbReference type="ARBA" id="ARBA00023125"/>
    </source>
</evidence>
<dbReference type="Gene3D" id="1.10.357.10">
    <property type="entry name" value="Tetracycline Repressor, domain 2"/>
    <property type="match status" value="1"/>
</dbReference>
<feature type="DNA-binding region" description="H-T-H motif" evidence="4">
    <location>
        <begin position="33"/>
        <end position="52"/>
    </location>
</feature>
<dbReference type="Gene3D" id="1.10.10.60">
    <property type="entry name" value="Homeodomain-like"/>
    <property type="match status" value="1"/>
</dbReference>
<dbReference type="PROSITE" id="PS50977">
    <property type="entry name" value="HTH_TETR_2"/>
    <property type="match status" value="1"/>
</dbReference>
<dbReference type="InterPro" id="IPR001647">
    <property type="entry name" value="HTH_TetR"/>
</dbReference>
<keyword evidence="2 4" id="KW-0238">DNA-binding</keyword>
<dbReference type="PRINTS" id="PR00455">
    <property type="entry name" value="HTHTETR"/>
</dbReference>
<organism evidence="6 7">
    <name type="scientific">Niabella ginsenosidivorans</name>
    <dbReference type="NCBI Taxonomy" id="1176587"/>
    <lineage>
        <taxon>Bacteria</taxon>
        <taxon>Pseudomonadati</taxon>
        <taxon>Bacteroidota</taxon>
        <taxon>Chitinophagia</taxon>
        <taxon>Chitinophagales</taxon>
        <taxon>Chitinophagaceae</taxon>
        <taxon>Niabella</taxon>
    </lineage>
</organism>
<keyword evidence="1" id="KW-0805">Transcription regulation</keyword>
<sequence>MSSATDTEVDILPGQILQAALQLYLKHGLKKVTMDDVSRVIGKSRSSIYYYYKNRDEIFEAVMDALLAEVLHEMETAMEEAGTIAGKIRAFCLAKIRTSEEKKPLFTAIEAGMNVEEKSNHAKIMIGLHQRLMKAEAALLKQALSAAVKSREVRALKPKEQETLIFILLSSIRGIKREMAYENDFSKLHTTVDTLTAVTLKWLKE</sequence>
<dbReference type="PANTHER" id="PTHR30055">
    <property type="entry name" value="HTH-TYPE TRANSCRIPTIONAL REGULATOR RUTR"/>
    <property type="match status" value="1"/>
</dbReference>
<keyword evidence="7" id="KW-1185">Reference proteome</keyword>
<evidence type="ECO:0000256" key="4">
    <source>
        <dbReference type="PROSITE-ProRule" id="PRU00335"/>
    </source>
</evidence>
<dbReference type="InterPro" id="IPR050109">
    <property type="entry name" value="HTH-type_TetR-like_transc_reg"/>
</dbReference>
<name>A0A1A9I0E6_9BACT</name>
<evidence type="ECO:0000256" key="1">
    <source>
        <dbReference type="ARBA" id="ARBA00023015"/>
    </source>
</evidence>
<dbReference type="OrthoDB" id="9789566at2"/>
<dbReference type="Proteomes" id="UP000077667">
    <property type="component" value="Chromosome"/>
</dbReference>
<gene>
    <name evidence="6" type="ORF">A8C56_08990</name>
</gene>
<dbReference type="RefSeq" id="WP_067754747.1">
    <property type="nucleotide sequence ID" value="NZ_CP015772.1"/>
</dbReference>
<evidence type="ECO:0000256" key="3">
    <source>
        <dbReference type="ARBA" id="ARBA00023163"/>
    </source>
</evidence>
<keyword evidence="3" id="KW-0804">Transcription</keyword>
<feature type="domain" description="HTH tetR-type" evidence="5">
    <location>
        <begin position="10"/>
        <end position="70"/>
    </location>
</feature>
<evidence type="ECO:0000313" key="6">
    <source>
        <dbReference type="EMBL" id="ANH81096.1"/>
    </source>
</evidence>
<dbReference type="InterPro" id="IPR009057">
    <property type="entry name" value="Homeodomain-like_sf"/>
</dbReference>
<protein>
    <recommendedName>
        <fullName evidence="5">HTH tetR-type domain-containing protein</fullName>
    </recommendedName>
</protein>
<evidence type="ECO:0000259" key="5">
    <source>
        <dbReference type="PROSITE" id="PS50977"/>
    </source>
</evidence>
<dbReference type="GO" id="GO:0003700">
    <property type="term" value="F:DNA-binding transcription factor activity"/>
    <property type="evidence" value="ECO:0007669"/>
    <property type="project" value="TreeGrafter"/>
</dbReference>